<sequence length="261" mass="29663">MEKTLPASPLKWVKRRTKPSDKREGGACTFRPPNVYKSSRLGQIGTARRSPPNNIFSRRSSTTGPIMLQSSGAFALAVTALLVCCTADSLQDSEGYDGDHSSGRYDAGEKTQDMDNESSTSIVREVRETQPYFSLLPYLMTRRHDHASSSNIGVNGKREQWPSRKFNGYNEVGYLKRNFDEIDLSGLNNFVRKRNFDEIDHTWLPFPLHKRSNHYYGTNFLDTAVSGLDKKRYKPDYPMDEIDLSSFPIGSKRSQHVLLVR</sequence>
<dbReference type="EMBL" id="OU963904">
    <property type="protein sequence ID" value="CAH0398410.1"/>
    <property type="molecule type" value="Genomic_DNA"/>
</dbReference>
<feature type="region of interest" description="Disordered" evidence="1">
    <location>
        <begin position="1"/>
        <end position="61"/>
    </location>
</feature>
<dbReference type="Proteomes" id="UP001153292">
    <property type="component" value="Chromosome 11"/>
</dbReference>
<proteinExistence type="predicted"/>
<feature type="compositionally biased region" description="Polar residues" evidence="1">
    <location>
        <begin position="51"/>
        <end position="61"/>
    </location>
</feature>
<protein>
    <recommendedName>
        <fullName evidence="4">Orcokinin</fullName>
    </recommendedName>
</protein>
<gene>
    <name evidence="2" type="ORF">CHILSU_LOCUS1530</name>
</gene>
<evidence type="ECO:0000313" key="2">
    <source>
        <dbReference type="EMBL" id="CAH0398410.1"/>
    </source>
</evidence>
<feature type="region of interest" description="Disordered" evidence="1">
    <location>
        <begin position="93"/>
        <end position="118"/>
    </location>
</feature>
<evidence type="ECO:0000256" key="1">
    <source>
        <dbReference type="SAM" id="MobiDB-lite"/>
    </source>
</evidence>
<organism evidence="2 3">
    <name type="scientific">Chilo suppressalis</name>
    <name type="common">Asiatic rice borer moth</name>
    <dbReference type="NCBI Taxonomy" id="168631"/>
    <lineage>
        <taxon>Eukaryota</taxon>
        <taxon>Metazoa</taxon>
        <taxon>Ecdysozoa</taxon>
        <taxon>Arthropoda</taxon>
        <taxon>Hexapoda</taxon>
        <taxon>Insecta</taxon>
        <taxon>Pterygota</taxon>
        <taxon>Neoptera</taxon>
        <taxon>Endopterygota</taxon>
        <taxon>Lepidoptera</taxon>
        <taxon>Glossata</taxon>
        <taxon>Ditrysia</taxon>
        <taxon>Pyraloidea</taxon>
        <taxon>Crambidae</taxon>
        <taxon>Crambinae</taxon>
        <taxon>Chilo</taxon>
    </lineage>
</organism>
<keyword evidence="3" id="KW-1185">Reference proteome</keyword>
<feature type="compositionally biased region" description="Basic and acidic residues" evidence="1">
    <location>
        <begin position="97"/>
        <end position="113"/>
    </location>
</feature>
<evidence type="ECO:0008006" key="4">
    <source>
        <dbReference type="Google" id="ProtNLM"/>
    </source>
</evidence>
<reference evidence="2" key="1">
    <citation type="submission" date="2021-12" db="EMBL/GenBank/DDBJ databases">
        <authorList>
            <person name="King R."/>
        </authorList>
    </citation>
    <scope>NUCLEOTIDE SEQUENCE</scope>
</reference>
<evidence type="ECO:0000313" key="3">
    <source>
        <dbReference type="Proteomes" id="UP001153292"/>
    </source>
</evidence>
<accession>A0ABN8AVF3</accession>
<name>A0ABN8AVF3_CHISP</name>